<dbReference type="HAMAP" id="MF_02095">
    <property type="entry name" value="CysQ"/>
    <property type="match status" value="1"/>
</dbReference>
<gene>
    <name evidence="9" type="primary">cysQ</name>
    <name evidence="11" type="ORF">MED92_16650</name>
</gene>
<evidence type="ECO:0000256" key="8">
    <source>
        <dbReference type="ARBA" id="ARBA00023136"/>
    </source>
</evidence>
<feature type="binding site" evidence="9">
    <location>
        <begin position="96"/>
        <end position="99"/>
    </location>
    <ligand>
        <name>substrate</name>
    </ligand>
</feature>
<dbReference type="InterPro" id="IPR020583">
    <property type="entry name" value="Inositol_monoP_metal-BS"/>
</dbReference>
<protein>
    <recommendedName>
        <fullName evidence="9">3'(2'),5'-bisphosphate nucleotidase CysQ</fullName>
        <ecNumber evidence="9">3.1.3.7</ecNumber>
    </recommendedName>
    <alternativeName>
        <fullName evidence="9">3'(2'),5-bisphosphonucleoside 3'(2')-phosphohydrolase</fullName>
    </alternativeName>
    <alternativeName>
        <fullName evidence="9">3'-phosphoadenosine 5'-phosphate phosphatase</fullName>
        <shortName evidence="9">PAP phosphatase</shortName>
    </alternativeName>
</protein>
<dbReference type="SUPFAM" id="SSF56655">
    <property type="entry name" value="Carbohydrate phosphatase"/>
    <property type="match status" value="1"/>
</dbReference>
<feature type="binding site" evidence="9">
    <location>
        <position position="97"/>
    </location>
    <ligand>
        <name>Mg(2+)</name>
        <dbReference type="ChEBI" id="CHEBI:18420"/>
        <label>2</label>
    </ligand>
</feature>
<dbReference type="PANTHER" id="PTHR43028:SF5">
    <property type="entry name" value="3'(2'),5'-BISPHOSPHATE NUCLEOTIDASE 1"/>
    <property type="match status" value="1"/>
</dbReference>
<dbReference type="EC" id="3.1.3.7" evidence="9"/>
<dbReference type="AlphaFoldDB" id="A0A7U8C2X2"/>
<evidence type="ECO:0000256" key="7">
    <source>
        <dbReference type="ARBA" id="ARBA00022842"/>
    </source>
</evidence>
<evidence type="ECO:0000256" key="1">
    <source>
        <dbReference type="ARBA" id="ARBA00001625"/>
    </source>
</evidence>
<comment type="similarity">
    <text evidence="2 9">Belongs to the inositol monophosphatase superfamily. CysQ family.</text>
</comment>
<feature type="binding site" evidence="9">
    <location>
        <position position="94"/>
    </location>
    <ligand>
        <name>Mg(2+)</name>
        <dbReference type="ChEBI" id="CHEBI:18420"/>
        <label>1</label>
    </ligand>
</feature>
<evidence type="ECO:0000313" key="11">
    <source>
        <dbReference type="EMBL" id="EAR60512.1"/>
    </source>
</evidence>
<dbReference type="NCBIfam" id="TIGR01331">
    <property type="entry name" value="bisphos_cysQ"/>
    <property type="match status" value="1"/>
</dbReference>
<feature type="binding site" evidence="10">
    <location>
        <position position="97"/>
    </location>
    <ligand>
        <name>Mg(2+)</name>
        <dbReference type="ChEBI" id="CHEBI:18420"/>
        <label>1</label>
        <note>catalytic</note>
    </ligand>
</feature>
<keyword evidence="8 9" id="KW-0472">Membrane</keyword>
<keyword evidence="6 9" id="KW-0378">Hydrolase</keyword>
<evidence type="ECO:0000256" key="10">
    <source>
        <dbReference type="PIRSR" id="PIRSR600760-2"/>
    </source>
</evidence>
<dbReference type="Gene3D" id="3.30.540.10">
    <property type="entry name" value="Fructose-1,6-Bisphosphatase, subunit A, domain 1"/>
    <property type="match status" value="1"/>
</dbReference>
<dbReference type="GO" id="GO:0050427">
    <property type="term" value="P:3'-phosphoadenosine 5'-phosphosulfate metabolic process"/>
    <property type="evidence" value="ECO:0007669"/>
    <property type="project" value="TreeGrafter"/>
</dbReference>
<keyword evidence="12" id="KW-1185">Reference proteome</keyword>
<dbReference type="PANTHER" id="PTHR43028">
    <property type="entry name" value="3'(2'),5'-BISPHOSPHATE NUCLEOTIDASE 1"/>
    <property type="match status" value="1"/>
</dbReference>
<feature type="binding site" evidence="9">
    <location>
        <position position="220"/>
    </location>
    <ligand>
        <name>substrate</name>
    </ligand>
</feature>
<keyword evidence="7 9" id="KW-0460">Magnesium</keyword>
<evidence type="ECO:0000256" key="3">
    <source>
        <dbReference type="ARBA" id="ARBA00022475"/>
    </source>
</evidence>
<dbReference type="GO" id="GO:0005886">
    <property type="term" value="C:plasma membrane"/>
    <property type="evidence" value="ECO:0007669"/>
    <property type="project" value="UniProtKB-SubCell"/>
</dbReference>
<name>A0A7U8C2X2_NEPCE</name>
<feature type="binding site" evidence="9">
    <location>
        <position position="75"/>
    </location>
    <ligand>
        <name>substrate</name>
    </ligand>
</feature>
<feature type="binding site" evidence="9 10">
    <location>
        <position position="220"/>
    </location>
    <ligand>
        <name>Mg(2+)</name>
        <dbReference type="ChEBI" id="CHEBI:18420"/>
        <label>2</label>
    </ligand>
</feature>
<dbReference type="GO" id="GO:0008441">
    <property type="term" value="F:3'(2'),5'-bisphosphate nucleotidase activity"/>
    <property type="evidence" value="ECO:0007669"/>
    <property type="project" value="UniProtKB-UniRule"/>
</dbReference>
<keyword evidence="4 9" id="KW-0997">Cell inner membrane</keyword>
<dbReference type="GO" id="GO:0000287">
    <property type="term" value="F:magnesium ion binding"/>
    <property type="evidence" value="ECO:0007669"/>
    <property type="project" value="UniProtKB-UniRule"/>
</dbReference>
<dbReference type="PROSITE" id="PS00629">
    <property type="entry name" value="IMP_1"/>
    <property type="match status" value="1"/>
</dbReference>
<dbReference type="RefSeq" id="WP_007020995.1">
    <property type="nucleotide sequence ID" value="NZ_CH724125.1"/>
</dbReference>
<feature type="binding site" evidence="9">
    <location>
        <position position="75"/>
    </location>
    <ligand>
        <name>Mg(2+)</name>
        <dbReference type="ChEBI" id="CHEBI:18420"/>
        <label>1</label>
    </ligand>
</feature>
<reference evidence="11 12" key="1">
    <citation type="submission" date="2006-02" db="EMBL/GenBank/DDBJ databases">
        <authorList>
            <person name="Pinhassi J."/>
            <person name="Pedros-Alio C."/>
            <person name="Ferriera S."/>
            <person name="Johnson J."/>
            <person name="Kravitz S."/>
            <person name="Halpern A."/>
            <person name="Remington K."/>
            <person name="Beeson K."/>
            <person name="Tran B."/>
            <person name="Rogers Y.-H."/>
            <person name="Friedman R."/>
            <person name="Venter J.C."/>
        </authorList>
    </citation>
    <scope>NUCLEOTIDE SEQUENCE [LARGE SCALE GENOMIC DNA]</scope>
    <source>
        <strain evidence="11 12">MED92</strain>
    </source>
</reference>
<comment type="caution">
    <text evidence="11">The sequence shown here is derived from an EMBL/GenBank/DDBJ whole genome shotgun (WGS) entry which is preliminary data.</text>
</comment>
<dbReference type="Proteomes" id="UP000002171">
    <property type="component" value="Unassembled WGS sequence"/>
</dbReference>
<comment type="function">
    <text evidence="9">Converts adenosine-3',5'-bisphosphate (PAP) to AMP.</text>
</comment>
<dbReference type="GO" id="GO:0046854">
    <property type="term" value="P:phosphatidylinositol phosphate biosynthetic process"/>
    <property type="evidence" value="ECO:0007669"/>
    <property type="project" value="InterPro"/>
</dbReference>
<keyword evidence="5 9" id="KW-0479">Metal-binding</keyword>
<dbReference type="InterPro" id="IPR020550">
    <property type="entry name" value="Inositol_monophosphatase_CS"/>
</dbReference>
<organism evidence="11 12">
    <name type="scientific">Neptuniibacter caesariensis</name>
    <dbReference type="NCBI Taxonomy" id="207954"/>
    <lineage>
        <taxon>Bacteria</taxon>
        <taxon>Pseudomonadati</taxon>
        <taxon>Pseudomonadota</taxon>
        <taxon>Gammaproteobacteria</taxon>
        <taxon>Oceanospirillales</taxon>
        <taxon>Oceanospirillaceae</taxon>
        <taxon>Neptuniibacter</taxon>
    </lineage>
</organism>
<dbReference type="InterPro" id="IPR050725">
    <property type="entry name" value="CysQ/Inositol_MonoPase"/>
</dbReference>
<comment type="cofactor">
    <cofactor evidence="9 10">
        <name>Mg(2+)</name>
        <dbReference type="ChEBI" id="CHEBI:18420"/>
    </cofactor>
</comment>
<evidence type="ECO:0000256" key="5">
    <source>
        <dbReference type="ARBA" id="ARBA00022723"/>
    </source>
</evidence>
<dbReference type="GO" id="GO:0000103">
    <property type="term" value="P:sulfate assimilation"/>
    <property type="evidence" value="ECO:0007669"/>
    <property type="project" value="TreeGrafter"/>
</dbReference>
<feature type="binding site" evidence="10">
    <location>
        <position position="94"/>
    </location>
    <ligand>
        <name>Mg(2+)</name>
        <dbReference type="ChEBI" id="CHEBI:18420"/>
        <label>1</label>
        <note>catalytic</note>
    </ligand>
</feature>
<feature type="binding site" evidence="10">
    <location>
        <position position="75"/>
    </location>
    <ligand>
        <name>Mg(2+)</name>
        <dbReference type="ChEBI" id="CHEBI:18420"/>
        <label>1</label>
        <note>catalytic</note>
    </ligand>
</feature>
<dbReference type="Gene3D" id="3.40.190.80">
    <property type="match status" value="1"/>
</dbReference>
<evidence type="ECO:0000256" key="2">
    <source>
        <dbReference type="ARBA" id="ARBA00005289"/>
    </source>
</evidence>
<evidence type="ECO:0000256" key="6">
    <source>
        <dbReference type="ARBA" id="ARBA00022801"/>
    </source>
</evidence>
<proteinExistence type="inferred from homology"/>
<dbReference type="EMBL" id="AAOW01000016">
    <property type="protein sequence ID" value="EAR60512.1"/>
    <property type="molecule type" value="Genomic_DNA"/>
</dbReference>
<dbReference type="PROSITE" id="PS00630">
    <property type="entry name" value="IMP_2"/>
    <property type="match status" value="1"/>
</dbReference>
<dbReference type="CDD" id="cd01638">
    <property type="entry name" value="CysQ"/>
    <property type="match status" value="1"/>
</dbReference>
<feature type="binding site" evidence="9">
    <location>
        <position position="94"/>
    </location>
    <ligand>
        <name>Mg(2+)</name>
        <dbReference type="ChEBI" id="CHEBI:18420"/>
        <label>2</label>
    </ligand>
</feature>
<dbReference type="Pfam" id="PF00459">
    <property type="entry name" value="Inositol_P"/>
    <property type="match status" value="1"/>
</dbReference>
<dbReference type="OrthoDB" id="9785695at2"/>
<comment type="subcellular location">
    <subcellularLocation>
        <location evidence="9">Cell inner membrane</location>
        <topology evidence="9">Peripheral membrane protein</topology>
        <orientation evidence="9">Cytoplasmic side</orientation>
    </subcellularLocation>
</comment>
<sequence length="262" mass="28593">MSIAKKIFKNSELFQQLEKLMNDADTSILEIYNSNNFGEESKGDDSPVTKADLAAHQLLVDGLQQLTPNIPIVSEEDPSSLTIPAEHSAYWLIDPLDGTKEFIKRNDEFTCNLALIESGASTLGFVSIPAKQELYYGGKELGSFKQHKQHEPTPIHHSSKKGATRVVASKSHLNAETQEFIAQLQGKIELIQAGSSLKFLKIATGEADLYPRLAPTCEWDTAAAHAILEGAGGKVLQADSLQPLVYAKENILNPYFIASAKG</sequence>
<accession>A0A7U8C2X2</accession>
<feature type="binding site" evidence="9">
    <location>
        <position position="96"/>
    </location>
    <ligand>
        <name>Mg(2+)</name>
        <dbReference type="ChEBI" id="CHEBI:18420"/>
        <label>1</label>
    </ligand>
</feature>
<feature type="binding site" evidence="10">
    <location>
        <position position="96"/>
    </location>
    <ligand>
        <name>Mg(2+)</name>
        <dbReference type="ChEBI" id="CHEBI:18420"/>
        <label>1</label>
        <note>catalytic</note>
    </ligand>
</feature>
<keyword evidence="3 9" id="KW-1003">Cell membrane</keyword>
<comment type="catalytic activity">
    <reaction evidence="1 9">
        <text>adenosine 3',5'-bisphosphate + H2O = AMP + phosphate</text>
        <dbReference type="Rhea" id="RHEA:10040"/>
        <dbReference type="ChEBI" id="CHEBI:15377"/>
        <dbReference type="ChEBI" id="CHEBI:43474"/>
        <dbReference type="ChEBI" id="CHEBI:58343"/>
        <dbReference type="ChEBI" id="CHEBI:456215"/>
        <dbReference type="EC" id="3.1.3.7"/>
    </reaction>
</comment>
<evidence type="ECO:0000256" key="9">
    <source>
        <dbReference type="HAMAP-Rule" id="MF_02095"/>
    </source>
</evidence>
<dbReference type="PRINTS" id="PR00377">
    <property type="entry name" value="IMPHPHTASES"/>
</dbReference>
<dbReference type="InterPro" id="IPR006240">
    <property type="entry name" value="CysQ"/>
</dbReference>
<evidence type="ECO:0000256" key="4">
    <source>
        <dbReference type="ARBA" id="ARBA00022519"/>
    </source>
</evidence>
<dbReference type="InterPro" id="IPR000760">
    <property type="entry name" value="Inositol_monophosphatase-like"/>
</dbReference>
<evidence type="ECO:0000313" key="12">
    <source>
        <dbReference type="Proteomes" id="UP000002171"/>
    </source>
</evidence>